<feature type="compositionally biased region" description="Basic residues" evidence="1">
    <location>
        <begin position="70"/>
        <end position="81"/>
    </location>
</feature>
<sequence>MVLPAHGRPVRRSPPPHSAPGHRSRHPPRGRRPLAGAAGRRGRAGRRRRRRGRRAHRVRPIGGVRALLPLRRRARRTRRRPCPAGLHQRCRPGGAATGRGRHSRGHGPGVHRSHGAGDGGPRRNLRRTLRRPFAVPTLGP</sequence>
<name>A0ABV5FZZ8_9MICC</name>
<evidence type="ECO:0000313" key="3">
    <source>
        <dbReference type="Proteomes" id="UP001589575"/>
    </source>
</evidence>
<dbReference type="EMBL" id="JBHMFI010000001">
    <property type="protein sequence ID" value="MFB9072263.1"/>
    <property type="molecule type" value="Genomic_DNA"/>
</dbReference>
<comment type="caution">
    <text evidence="2">The sequence shown here is derived from an EMBL/GenBank/DDBJ whole genome shotgun (WGS) entry which is preliminary data.</text>
</comment>
<evidence type="ECO:0000256" key="1">
    <source>
        <dbReference type="SAM" id="MobiDB-lite"/>
    </source>
</evidence>
<protein>
    <submittedName>
        <fullName evidence="2">Uncharacterized protein</fullName>
    </submittedName>
</protein>
<keyword evidence="3" id="KW-1185">Reference proteome</keyword>
<proteinExistence type="predicted"/>
<evidence type="ECO:0000313" key="2">
    <source>
        <dbReference type="EMBL" id="MFB9072263.1"/>
    </source>
</evidence>
<feature type="region of interest" description="Disordered" evidence="1">
    <location>
        <begin position="1"/>
        <end position="140"/>
    </location>
</feature>
<accession>A0ABV5FZZ8</accession>
<gene>
    <name evidence="2" type="ORF">ACFFX0_14055</name>
</gene>
<feature type="compositionally biased region" description="Basic residues" evidence="1">
    <location>
        <begin position="20"/>
        <end position="32"/>
    </location>
</feature>
<feature type="compositionally biased region" description="Basic residues" evidence="1">
    <location>
        <begin position="99"/>
        <end position="114"/>
    </location>
</feature>
<feature type="compositionally biased region" description="Basic residues" evidence="1">
    <location>
        <begin position="40"/>
        <end position="59"/>
    </location>
</feature>
<dbReference type="Proteomes" id="UP001589575">
    <property type="component" value="Unassembled WGS sequence"/>
</dbReference>
<reference evidence="2 3" key="1">
    <citation type="submission" date="2024-09" db="EMBL/GenBank/DDBJ databases">
        <authorList>
            <person name="Sun Q."/>
            <person name="Mori K."/>
        </authorList>
    </citation>
    <scope>NUCLEOTIDE SEQUENCE [LARGE SCALE GENOMIC DNA]</scope>
    <source>
        <strain evidence="2 3">CCM 7609</strain>
    </source>
</reference>
<organism evidence="2 3">
    <name type="scientific">Citricoccus parietis</name>
    <dbReference type="NCBI Taxonomy" id="592307"/>
    <lineage>
        <taxon>Bacteria</taxon>
        <taxon>Bacillati</taxon>
        <taxon>Actinomycetota</taxon>
        <taxon>Actinomycetes</taxon>
        <taxon>Micrococcales</taxon>
        <taxon>Micrococcaceae</taxon>
        <taxon>Citricoccus</taxon>
    </lineage>
</organism>